<dbReference type="Gene3D" id="2.30.30.100">
    <property type="match status" value="1"/>
</dbReference>
<dbReference type="InterPro" id="IPR004143">
    <property type="entry name" value="BPL_LPL_catalytic"/>
</dbReference>
<sequence length="327" mass="37065">MNNTKDLIAEILLNNRDTYMSGESISERLNISRASVWKHINSLKKEGFIIESKNGSGYKLLSTPEKNFLQYELLQKLNTKYIGRNIHYFETIDSTNSQAKKIADKSREGTLIVSDEQTKGRGRIGKTWISKHDEGLYFSLILKPDIPIIKANFITQVAGASIIKALKNLGISATIKWPNDIILNSKKICGILTEMVAEIDKISYIVVGIGINLKAKSFDKTIQSIASSLLNEGYTINKVDLLVEFLKEFEYFYNEFLNYNFKPCLDLLRNNSAVIGKDIYIINKDKKTKVHAIDIDDNANLLIRYENGKIDTIYTGEISIRGLDSYI</sequence>
<feature type="domain" description="BPL/LPL catalytic" evidence="6">
    <location>
        <begin position="62"/>
        <end position="257"/>
    </location>
</feature>
<dbReference type="InterPro" id="IPR036390">
    <property type="entry name" value="WH_DNA-bd_sf"/>
</dbReference>
<evidence type="ECO:0000256" key="5">
    <source>
        <dbReference type="HAMAP-Rule" id="MF_00978"/>
    </source>
</evidence>
<comment type="similarity">
    <text evidence="5">Belongs to the biotin--protein ligase family.</text>
</comment>
<dbReference type="InterPro" id="IPR013196">
    <property type="entry name" value="HTH_11"/>
</dbReference>
<keyword evidence="5" id="KW-0238">DNA-binding</keyword>
<dbReference type="PROSITE" id="PS51733">
    <property type="entry name" value="BPL_LPL_CATALYTIC"/>
    <property type="match status" value="1"/>
</dbReference>
<dbReference type="EMBL" id="CP114052">
    <property type="protein sequence ID" value="WAW15005.1"/>
    <property type="molecule type" value="Genomic_DNA"/>
</dbReference>
<evidence type="ECO:0000256" key="3">
    <source>
        <dbReference type="ARBA" id="ARBA00022840"/>
    </source>
</evidence>
<keyword evidence="4 5" id="KW-0092">Biotin</keyword>
<dbReference type="CDD" id="cd16442">
    <property type="entry name" value="BPL"/>
    <property type="match status" value="1"/>
</dbReference>
<keyword evidence="2 5" id="KW-0547">Nucleotide-binding</keyword>
<evidence type="ECO:0000313" key="7">
    <source>
        <dbReference type="EMBL" id="WAW15005.1"/>
    </source>
</evidence>
<keyword evidence="1 5" id="KW-0436">Ligase</keyword>
<dbReference type="InterPro" id="IPR004408">
    <property type="entry name" value="Biotin_CoA_COase_ligase"/>
</dbReference>
<organism evidence="7 8">
    <name type="scientific">Peptostreptococcus equinus</name>
    <dbReference type="NCBI Taxonomy" id="3003601"/>
    <lineage>
        <taxon>Bacteria</taxon>
        <taxon>Bacillati</taxon>
        <taxon>Bacillota</taxon>
        <taxon>Clostridia</taxon>
        <taxon>Peptostreptococcales</taxon>
        <taxon>Peptostreptococcaceae</taxon>
        <taxon>Peptostreptococcus</taxon>
    </lineage>
</organism>
<gene>
    <name evidence="5" type="primary">birA</name>
    <name evidence="7" type="ORF">O0R46_00680</name>
</gene>
<dbReference type="NCBIfam" id="TIGR00121">
    <property type="entry name" value="birA_ligase"/>
    <property type="match status" value="1"/>
</dbReference>
<feature type="binding site" evidence="5">
    <location>
        <begin position="121"/>
        <end position="123"/>
    </location>
    <ligand>
        <name>biotin</name>
        <dbReference type="ChEBI" id="CHEBI:57586"/>
    </ligand>
</feature>
<dbReference type="InterPro" id="IPR045864">
    <property type="entry name" value="aa-tRNA-synth_II/BPL/LPL"/>
</dbReference>
<feature type="binding site" evidence="5">
    <location>
        <position position="117"/>
    </location>
    <ligand>
        <name>biotin</name>
        <dbReference type="ChEBI" id="CHEBI:57586"/>
    </ligand>
</feature>
<protein>
    <recommendedName>
        <fullName evidence="5">Bifunctional ligase/repressor BirA</fullName>
    </recommendedName>
    <alternativeName>
        <fullName evidence="5">Biotin--[acetyl-CoA-carboxylase] ligase</fullName>
        <ecNumber evidence="5">6.3.4.15</ecNumber>
    </alternativeName>
    <alternativeName>
        <fullName evidence="5">Biotin--protein ligase</fullName>
    </alternativeName>
    <alternativeName>
        <fullName evidence="5">Biotin-[acetyl-CoA carboxylase] synthetase</fullName>
    </alternativeName>
</protein>
<dbReference type="PANTHER" id="PTHR12835">
    <property type="entry name" value="BIOTIN PROTEIN LIGASE"/>
    <property type="match status" value="1"/>
</dbReference>
<dbReference type="RefSeq" id="WP_269311698.1">
    <property type="nucleotide sequence ID" value="NZ_CP114052.1"/>
</dbReference>
<dbReference type="InterPro" id="IPR008988">
    <property type="entry name" value="Transcriptional_repressor_C"/>
</dbReference>
<accession>A0ABY7JPH9</accession>
<dbReference type="Pfam" id="PF08279">
    <property type="entry name" value="HTH_11"/>
    <property type="match status" value="1"/>
</dbReference>
<dbReference type="EC" id="6.3.4.15" evidence="5"/>
<keyword evidence="5" id="KW-0678">Repressor</keyword>
<proteinExistence type="inferred from homology"/>
<keyword evidence="5" id="KW-0805">Transcription regulation</keyword>
<dbReference type="InterPro" id="IPR036388">
    <property type="entry name" value="WH-like_DNA-bd_sf"/>
</dbReference>
<dbReference type="SUPFAM" id="SSF46785">
    <property type="entry name" value="Winged helix' DNA-binding domain"/>
    <property type="match status" value="1"/>
</dbReference>
<dbReference type="SUPFAM" id="SSF55681">
    <property type="entry name" value="Class II aaRS and biotin synthetases"/>
    <property type="match status" value="1"/>
</dbReference>
<dbReference type="InterPro" id="IPR030855">
    <property type="entry name" value="Bifunct_BirA"/>
</dbReference>
<reference evidence="7" key="1">
    <citation type="submission" date="2022-12" db="EMBL/GenBank/DDBJ databases">
        <title>Peptostreptococcus.</title>
        <authorList>
            <person name="Lee S.H."/>
        </authorList>
    </citation>
    <scope>NUCLEOTIDE SEQUENCE</scope>
    <source>
        <strain evidence="7">CBA3647</strain>
    </source>
</reference>
<keyword evidence="3 5" id="KW-0067">ATP-binding</keyword>
<dbReference type="GO" id="GO:0004077">
    <property type="term" value="F:biotin--[biotin carboxyl-carrier protein] ligase activity"/>
    <property type="evidence" value="ECO:0007669"/>
    <property type="project" value="UniProtKB-EC"/>
</dbReference>
<comment type="catalytic activity">
    <reaction evidence="5">
        <text>biotin + L-lysyl-[protein] + ATP = N(6)-biotinyl-L-lysyl-[protein] + AMP + diphosphate + H(+)</text>
        <dbReference type="Rhea" id="RHEA:11756"/>
        <dbReference type="Rhea" id="RHEA-COMP:9752"/>
        <dbReference type="Rhea" id="RHEA-COMP:10505"/>
        <dbReference type="ChEBI" id="CHEBI:15378"/>
        <dbReference type="ChEBI" id="CHEBI:29969"/>
        <dbReference type="ChEBI" id="CHEBI:30616"/>
        <dbReference type="ChEBI" id="CHEBI:33019"/>
        <dbReference type="ChEBI" id="CHEBI:57586"/>
        <dbReference type="ChEBI" id="CHEBI:83144"/>
        <dbReference type="ChEBI" id="CHEBI:456215"/>
        <dbReference type="EC" id="6.3.4.15"/>
    </reaction>
</comment>
<evidence type="ECO:0000259" key="6">
    <source>
        <dbReference type="PROSITE" id="PS51733"/>
    </source>
</evidence>
<evidence type="ECO:0000256" key="2">
    <source>
        <dbReference type="ARBA" id="ARBA00022741"/>
    </source>
</evidence>
<dbReference type="HAMAP" id="MF_00978">
    <property type="entry name" value="Bifunct_BirA"/>
    <property type="match status" value="1"/>
</dbReference>
<evidence type="ECO:0000313" key="8">
    <source>
        <dbReference type="Proteomes" id="UP001164187"/>
    </source>
</evidence>
<dbReference type="Pfam" id="PF03099">
    <property type="entry name" value="BPL_LplA_LipB"/>
    <property type="match status" value="1"/>
</dbReference>
<dbReference type="Gene3D" id="3.30.930.10">
    <property type="entry name" value="Bira Bifunctional Protein, Domain 2"/>
    <property type="match status" value="1"/>
</dbReference>
<name>A0ABY7JPH9_9FIRM</name>
<dbReference type="Gene3D" id="1.10.10.10">
    <property type="entry name" value="Winged helix-like DNA-binding domain superfamily/Winged helix DNA-binding domain"/>
    <property type="match status" value="1"/>
</dbReference>
<evidence type="ECO:0000256" key="1">
    <source>
        <dbReference type="ARBA" id="ARBA00022598"/>
    </source>
</evidence>
<evidence type="ECO:0000256" key="4">
    <source>
        <dbReference type="ARBA" id="ARBA00023267"/>
    </source>
</evidence>
<dbReference type="InterPro" id="IPR003142">
    <property type="entry name" value="BPL_C"/>
</dbReference>
<feature type="binding site" evidence="5">
    <location>
        <begin position="94"/>
        <end position="96"/>
    </location>
    <ligand>
        <name>biotin</name>
        <dbReference type="ChEBI" id="CHEBI:57586"/>
    </ligand>
</feature>
<dbReference type="Pfam" id="PF02237">
    <property type="entry name" value="BPL_C"/>
    <property type="match status" value="1"/>
</dbReference>
<dbReference type="PANTHER" id="PTHR12835:SF5">
    <property type="entry name" value="BIOTIN--PROTEIN LIGASE"/>
    <property type="match status" value="1"/>
</dbReference>
<feature type="DNA-binding region" description="H-T-H motif" evidence="5">
    <location>
        <begin position="22"/>
        <end position="41"/>
    </location>
</feature>
<keyword evidence="8" id="KW-1185">Reference proteome</keyword>
<feature type="binding site" evidence="5">
    <location>
        <position position="187"/>
    </location>
    <ligand>
        <name>biotin</name>
        <dbReference type="ChEBI" id="CHEBI:57586"/>
    </ligand>
</feature>
<keyword evidence="5" id="KW-0804">Transcription</keyword>
<dbReference type="Proteomes" id="UP001164187">
    <property type="component" value="Chromosome"/>
</dbReference>
<comment type="function">
    <text evidence="5">Acts both as a biotin--[acetyl-CoA-carboxylase] ligase and a repressor.</text>
</comment>
<dbReference type="SUPFAM" id="SSF50037">
    <property type="entry name" value="C-terminal domain of transcriptional repressors"/>
    <property type="match status" value="1"/>
</dbReference>